<reference evidence="2" key="3">
    <citation type="submission" date="2010-09" db="EMBL/GenBank/DDBJ databases">
        <title>Annotation of Gaeumannomyces graminis var. tritici R3-111a-1.</title>
        <authorList>
            <consortium name="The Broad Institute Genome Sequencing Platform"/>
            <person name="Ma L.-J."/>
            <person name="Dead R."/>
            <person name="Young S.K."/>
            <person name="Zeng Q."/>
            <person name="Gargeya S."/>
            <person name="Fitzgerald M."/>
            <person name="Haas B."/>
            <person name="Abouelleil A."/>
            <person name="Alvarado L."/>
            <person name="Arachchi H.M."/>
            <person name="Berlin A."/>
            <person name="Brown A."/>
            <person name="Chapman S.B."/>
            <person name="Chen Z."/>
            <person name="Dunbar C."/>
            <person name="Freedman E."/>
            <person name="Gearin G."/>
            <person name="Gellesch M."/>
            <person name="Goldberg J."/>
            <person name="Griggs A."/>
            <person name="Gujja S."/>
            <person name="Heiman D."/>
            <person name="Howarth C."/>
            <person name="Larson L."/>
            <person name="Lui A."/>
            <person name="MacDonald P.J.P."/>
            <person name="Mehta T."/>
            <person name="Montmayeur A."/>
            <person name="Murphy C."/>
            <person name="Neiman D."/>
            <person name="Pearson M."/>
            <person name="Priest M."/>
            <person name="Roberts A."/>
            <person name="Saif S."/>
            <person name="Shea T."/>
            <person name="Shenoy N."/>
            <person name="Sisk P."/>
            <person name="Stolte C."/>
            <person name="Sykes S."/>
            <person name="Yandava C."/>
            <person name="Wortman J."/>
            <person name="Nusbaum C."/>
            <person name="Birren B."/>
        </authorList>
    </citation>
    <scope>NUCLEOTIDE SEQUENCE</scope>
    <source>
        <strain evidence="2">R3-111a-1</strain>
    </source>
</reference>
<dbReference type="AlphaFoldDB" id="J3NN35"/>
<reference evidence="2" key="2">
    <citation type="submission" date="2010-07" db="EMBL/GenBank/DDBJ databases">
        <authorList>
            <consortium name="The Broad Institute Genome Sequencing Platform"/>
            <consortium name="Broad Institute Genome Sequencing Center for Infectious Disease"/>
            <person name="Ma L.-J."/>
            <person name="Dead R."/>
            <person name="Young S."/>
            <person name="Zeng Q."/>
            <person name="Koehrsen M."/>
            <person name="Alvarado L."/>
            <person name="Berlin A."/>
            <person name="Chapman S.B."/>
            <person name="Chen Z."/>
            <person name="Freedman E."/>
            <person name="Gellesch M."/>
            <person name="Goldberg J."/>
            <person name="Griggs A."/>
            <person name="Gujja S."/>
            <person name="Heilman E.R."/>
            <person name="Heiman D."/>
            <person name="Hepburn T."/>
            <person name="Howarth C."/>
            <person name="Jen D."/>
            <person name="Larson L."/>
            <person name="Mehta T."/>
            <person name="Neiman D."/>
            <person name="Pearson M."/>
            <person name="Roberts A."/>
            <person name="Saif S."/>
            <person name="Shea T."/>
            <person name="Shenoy N."/>
            <person name="Sisk P."/>
            <person name="Stolte C."/>
            <person name="Sykes S."/>
            <person name="Walk T."/>
            <person name="White J."/>
            <person name="Yandava C."/>
            <person name="Haas B."/>
            <person name="Nusbaum C."/>
            <person name="Birren B."/>
        </authorList>
    </citation>
    <scope>NUCLEOTIDE SEQUENCE</scope>
    <source>
        <strain evidence="2">R3-111a-1</strain>
    </source>
</reference>
<feature type="compositionally biased region" description="Low complexity" evidence="1">
    <location>
        <begin position="41"/>
        <end position="51"/>
    </location>
</feature>
<keyword evidence="4" id="KW-1185">Reference proteome</keyword>
<reference evidence="4" key="1">
    <citation type="submission" date="2010-07" db="EMBL/GenBank/DDBJ databases">
        <title>The genome sequence of Gaeumannomyces graminis var. tritici strain R3-111a-1.</title>
        <authorList>
            <consortium name="The Broad Institute Genome Sequencing Platform"/>
            <person name="Ma L.-J."/>
            <person name="Dead R."/>
            <person name="Young S."/>
            <person name="Zeng Q."/>
            <person name="Koehrsen M."/>
            <person name="Alvarado L."/>
            <person name="Berlin A."/>
            <person name="Chapman S.B."/>
            <person name="Chen Z."/>
            <person name="Freedman E."/>
            <person name="Gellesch M."/>
            <person name="Goldberg J."/>
            <person name="Griggs A."/>
            <person name="Gujja S."/>
            <person name="Heilman E.R."/>
            <person name="Heiman D."/>
            <person name="Hepburn T."/>
            <person name="Howarth C."/>
            <person name="Jen D."/>
            <person name="Larson L."/>
            <person name="Mehta T."/>
            <person name="Neiman D."/>
            <person name="Pearson M."/>
            <person name="Roberts A."/>
            <person name="Saif S."/>
            <person name="Shea T."/>
            <person name="Shenoy N."/>
            <person name="Sisk P."/>
            <person name="Stolte C."/>
            <person name="Sykes S."/>
            <person name="Walk T."/>
            <person name="White J."/>
            <person name="Yandava C."/>
            <person name="Haas B."/>
            <person name="Nusbaum C."/>
            <person name="Birren B."/>
        </authorList>
    </citation>
    <scope>NUCLEOTIDE SEQUENCE [LARGE SCALE GENOMIC DNA]</scope>
    <source>
        <strain evidence="4">R3-111a-1</strain>
    </source>
</reference>
<feature type="region of interest" description="Disordered" evidence="1">
    <location>
        <begin position="24"/>
        <end position="51"/>
    </location>
</feature>
<name>J3NN35_GAET3</name>
<dbReference type="EMBL" id="GL385396">
    <property type="protein sequence ID" value="EJT77587.1"/>
    <property type="molecule type" value="Genomic_DNA"/>
</dbReference>
<accession>J3NN35</accession>
<dbReference type="Gene3D" id="3.40.50.300">
    <property type="entry name" value="P-loop containing nucleotide triphosphate hydrolases"/>
    <property type="match status" value="1"/>
</dbReference>
<evidence type="ECO:0000313" key="2">
    <source>
        <dbReference type="EMBL" id="EJT77587.1"/>
    </source>
</evidence>
<dbReference type="InterPro" id="IPR027417">
    <property type="entry name" value="P-loop_NTPase"/>
</dbReference>
<organism evidence="2">
    <name type="scientific">Gaeumannomyces tritici (strain R3-111a-1)</name>
    <name type="common">Wheat and barley take-all root rot fungus</name>
    <name type="synonym">Gaeumannomyces graminis var. tritici</name>
    <dbReference type="NCBI Taxonomy" id="644352"/>
    <lineage>
        <taxon>Eukaryota</taxon>
        <taxon>Fungi</taxon>
        <taxon>Dikarya</taxon>
        <taxon>Ascomycota</taxon>
        <taxon>Pezizomycotina</taxon>
        <taxon>Sordariomycetes</taxon>
        <taxon>Sordariomycetidae</taxon>
        <taxon>Magnaporthales</taxon>
        <taxon>Magnaporthaceae</taxon>
        <taxon>Gaeumannomyces</taxon>
    </lineage>
</organism>
<reference evidence="3" key="4">
    <citation type="journal article" date="2015" name="G3 (Bethesda)">
        <title>Genome sequences of three phytopathogenic species of the Magnaporthaceae family of fungi.</title>
        <authorList>
            <person name="Okagaki L.H."/>
            <person name="Nunes C.C."/>
            <person name="Sailsbery J."/>
            <person name="Clay B."/>
            <person name="Brown D."/>
            <person name="John T."/>
            <person name="Oh Y."/>
            <person name="Young N."/>
            <person name="Fitzgerald M."/>
            <person name="Haas B.J."/>
            <person name="Zeng Q."/>
            <person name="Young S."/>
            <person name="Adiconis X."/>
            <person name="Fan L."/>
            <person name="Levin J.Z."/>
            <person name="Mitchell T.K."/>
            <person name="Okubara P.A."/>
            <person name="Farman M.L."/>
            <person name="Kohn L.M."/>
            <person name="Birren B."/>
            <person name="Ma L.-J."/>
            <person name="Dean R.A."/>
        </authorList>
    </citation>
    <scope>NUCLEOTIDE SEQUENCE</scope>
    <source>
        <strain evidence="3">R3-111a-1</strain>
    </source>
</reference>
<gene>
    <name evidence="3" type="primary">20343151</name>
    <name evidence="2" type="ORF">GGTG_02693</name>
</gene>
<feature type="compositionally biased region" description="Polar residues" evidence="1">
    <location>
        <begin position="31"/>
        <end position="40"/>
    </location>
</feature>
<reference evidence="3" key="5">
    <citation type="submission" date="2018-04" db="UniProtKB">
        <authorList>
            <consortium name="EnsemblFungi"/>
        </authorList>
    </citation>
    <scope>IDENTIFICATION</scope>
    <source>
        <strain evidence="3">R3-111a-1</strain>
    </source>
</reference>
<sequence length="131" mass="15111">MMRLEGHSVDTKRVAAPDIYTPRTVRHPVTSLPQPCTATHPSKPSARASKPPCDQLIFADIPSYFAIGEMHNIDDWREFRPDFTHLHNVRRLLTRNVTWFVCTATLNIDDEEHILDHGGFKDKRRDHPDIC</sequence>
<dbReference type="OrthoDB" id="4776865at2759"/>
<evidence type="ECO:0000313" key="4">
    <source>
        <dbReference type="Proteomes" id="UP000006039"/>
    </source>
</evidence>
<dbReference type="GeneID" id="20343151"/>
<dbReference type="VEuPathDB" id="FungiDB:GGTG_02693"/>
<dbReference type="Proteomes" id="UP000006039">
    <property type="component" value="Unassembled WGS sequence"/>
</dbReference>
<dbReference type="RefSeq" id="XP_009218732.1">
    <property type="nucleotide sequence ID" value="XM_009220468.1"/>
</dbReference>
<evidence type="ECO:0000256" key="1">
    <source>
        <dbReference type="SAM" id="MobiDB-lite"/>
    </source>
</evidence>
<protein>
    <submittedName>
        <fullName evidence="2 3">Uncharacterized protein</fullName>
    </submittedName>
</protein>
<proteinExistence type="predicted"/>
<dbReference type="EnsemblFungi" id="EJT77587">
    <property type="protein sequence ID" value="EJT77587"/>
    <property type="gene ID" value="GGTG_02693"/>
</dbReference>
<evidence type="ECO:0000313" key="3">
    <source>
        <dbReference type="EnsemblFungi" id="EJT77587"/>
    </source>
</evidence>
<dbReference type="HOGENOM" id="CLU_1927732_0_0_1"/>